<comment type="caution">
    <text evidence="8">The sequence shown here is derived from an EMBL/GenBank/DDBJ whole genome shotgun (WGS) entry which is preliminary data.</text>
</comment>
<evidence type="ECO:0000313" key="9">
    <source>
        <dbReference type="Proteomes" id="UP000237144"/>
    </source>
</evidence>
<feature type="transmembrane region" description="Helical" evidence="7">
    <location>
        <begin position="184"/>
        <end position="207"/>
    </location>
</feature>
<keyword evidence="9" id="KW-1185">Reference proteome</keyword>
<dbReference type="Gene3D" id="1.20.1250.20">
    <property type="entry name" value="MFS general substrate transporter like domains"/>
    <property type="match status" value="1"/>
</dbReference>
<keyword evidence="3 7" id="KW-0812">Transmembrane</keyword>
<dbReference type="OrthoDB" id="28755at2759"/>
<dbReference type="PANTHER" id="PTHR19432">
    <property type="entry name" value="SUGAR TRANSPORTER"/>
    <property type="match status" value="1"/>
</dbReference>
<feature type="compositionally biased region" description="Basic and acidic residues" evidence="6">
    <location>
        <begin position="764"/>
        <end position="773"/>
    </location>
</feature>
<gene>
    <name evidence="8" type="ORF">BMF94_3133</name>
</gene>
<keyword evidence="5 7" id="KW-0472">Membrane</keyword>
<feature type="transmembrane region" description="Helical" evidence="7">
    <location>
        <begin position="143"/>
        <end position="163"/>
    </location>
</feature>
<evidence type="ECO:0000256" key="2">
    <source>
        <dbReference type="ARBA" id="ARBA00022448"/>
    </source>
</evidence>
<keyword evidence="4 7" id="KW-1133">Transmembrane helix</keyword>
<evidence type="ECO:0000256" key="1">
    <source>
        <dbReference type="ARBA" id="ARBA00004141"/>
    </source>
</evidence>
<proteinExistence type="predicted"/>
<dbReference type="EMBL" id="PJQD01000035">
    <property type="protein sequence ID" value="POY73600.1"/>
    <property type="molecule type" value="Genomic_DNA"/>
</dbReference>
<reference evidence="8 9" key="1">
    <citation type="journal article" date="2018" name="Front. Microbiol.">
        <title>Prospects for Fungal Bioremediation of Acidic Radioactive Waste Sites: Characterization and Genome Sequence of Rhodotorula taiwanensis MD1149.</title>
        <authorList>
            <person name="Tkavc R."/>
            <person name="Matrosova V.Y."/>
            <person name="Grichenko O.E."/>
            <person name="Gostincar C."/>
            <person name="Volpe R.P."/>
            <person name="Klimenkova P."/>
            <person name="Gaidamakova E.K."/>
            <person name="Zhou C.E."/>
            <person name="Stewart B.J."/>
            <person name="Lyman M.G."/>
            <person name="Malfatti S.A."/>
            <person name="Rubinfeld B."/>
            <person name="Courtot M."/>
            <person name="Singh J."/>
            <person name="Dalgard C.L."/>
            <person name="Hamilton T."/>
            <person name="Frey K.G."/>
            <person name="Gunde-Cimerman N."/>
            <person name="Dugan L."/>
            <person name="Daly M.J."/>
        </authorList>
    </citation>
    <scope>NUCLEOTIDE SEQUENCE [LARGE SCALE GENOMIC DNA]</scope>
    <source>
        <strain evidence="8 9">MD1149</strain>
    </source>
</reference>
<dbReference type="GO" id="GO:0008506">
    <property type="term" value="F:sucrose:proton symporter activity"/>
    <property type="evidence" value="ECO:0007669"/>
    <property type="project" value="TreeGrafter"/>
</dbReference>
<name>A0A2S5B9Z2_9BASI</name>
<dbReference type="Pfam" id="PF13347">
    <property type="entry name" value="MFS_2"/>
    <property type="match status" value="1"/>
</dbReference>
<feature type="transmembrane region" description="Helical" evidence="7">
    <location>
        <begin position="423"/>
        <end position="442"/>
    </location>
</feature>
<evidence type="ECO:0000313" key="8">
    <source>
        <dbReference type="EMBL" id="POY73600.1"/>
    </source>
</evidence>
<evidence type="ECO:0000256" key="5">
    <source>
        <dbReference type="ARBA" id="ARBA00023136"/>
    </source>
</evidence>
<feature type="compositionally biased region" description="Polar residues" evidence="6">
    <location>
        <begin position="496"/>
        <end position="506"/>
    </location>
</feature>
<dbReference type="AlphaFoldDB" id="A0A2S5B9Z2"/>
<feature type="compositionally biased region" description="Polar residues" evidence="6">
    <location>
        <begin position="526"/>
        <end position="539"/>
    </location>
</feature>
<organism evidence="8 9">
    <name type="scientific">Rhodotorula taiwanensis</name>
    <dbReference type="NCBI Taxonomy" id="741276"/>
    <lineage>
        <taxon>Eukaryota</taxon>
        <taxon>Fungi</taxon>
        <taxon>Dikarya</taxon>
        <taxon>Basidiomycota</taxon>
        <taxon>Pucciniomycotina</taxon>
        <taxon>Microbotryomycetes</taxon>
        <taxon>Sporidiobolales</taxon>
        <taxon>Sporidiobolaceae</taxon>
        <taxon>Rhodotorula</taxon>
    </lineage>
</organism>
<feature type="compositionally biased region" description="Polar residues" evidence="6">
    <location>
        <begin position="726"/>
        <end position="740"/>
    </location>
</feature>
<feature type="compositionally biased region" description="Basic and acidic residues" evidence="6">
    <location>
        <begin position="481"/>
        <end position="493"/>
    </location>
</feature>
<feature type="transmembrane region" description="Helical" evidence="7">
    <location>
        <begin position="279"/>
        <end position="302"/>
    </location>
</feature>
<evidence type="ECO:0000256" key="4">
    <source>
        <dbReference type="ARBA" id="ARBA00022989"/>
    </source>
</evidence>
<feature type="region of interest" description="Disordered" evidence="6">
    <location>
        <begin position="710"/>
        <end position="776"/>
    </location>
</feature>
<evidence type="ECO:0008006" key="10">
    <source>
        <dbReference type="Google" id="ProtNLM"/>
    </source>
</evidence>
<comment type="subcellular location">
    <subcellularLocation>
        <location evidence="1">Membrane</location>
        <topology evidence="1">Multi-pass membrane protein</topology>
    </subcellularLocation>
</comment>
<evidence type="ECO:0000256" key="6">
    <source>
        <dbReference type="SAM" id="MobiDB-lite"/>
    </source>
</evidence>
<accession>A0A2S5B9Z2</accession>
<dbReference type="PANTHER" id="PTHR19432:SF91">
    <property type="entry name" value="GENERAL ALPHA-GLUCOSIDE PERMEASE"/>
    <property type="match status" value="1"/>
</dbReference>
<protein>
    <recommendedName>
        <fullName evidence="10">Sucrose transporter</fullName>
    </recommendedName>
</protein>
<dbReference type="Proteomes" id="UP000237144">
    <property type="component" value="Unassembled WGS sequence"/>
</dbReference>
<feature type="transmembrane region" description="Helical" evidence="7">
    <location>
        <begin position="105"/>
        <end position="123"/>
    </location>
</feature>
<feature type="compositionally biased region" description="Polar residues" evidence="6">
    <location>
        <begin position="588"/>
        <end position="603"/>
    </location>
</feature>
<feature type="transmembrane region" description="Helical" evidence="7">
    <location>
        <begin position="398"/>
        <end position="417"/>
    </location>
</feature>
<evidence type="ECO:0000256" key="7">
    <source>
        <dbReference type="SAM" id="Phobius"/>
    </source>
</evidence>
<feature type="compositionally biased region" description="Low complexity" evidence="6">
    <location>
        <begin position="650"/>
        <end position="661"/>
    </location>
</feature>
<dbReference type="InterPro" id="IPR036259">
    <property type="entry name" value="MFS_trans_sf"/>
</dbReference>
<dbReference type="SUPFAM" id="SSF103473">
    <property type="entry name" value="MFS general substrate transporter"/>
    <property type="match status" value="1"/>
</dbReference>
<keyword evidence="2" id="KW-0813">Transport</keyword>
<feature type="transmembrane region" description="Helical" evidence="7">
    <location>
        <begin position="219"/>
        <end position="239"/>
    </location>
</feature>
<sequence>MTAGGGLTIASRGKCRWVGRAGILPARPHLPQWTRYLALTVSFLGLQLVWSCEMSRAAPFLLSLGISKSMMSVVFLAGPLSGLIVQPLVGVLSDGCKSRLGRRRPFIIAGCVLTSLSVMMLGWSKEIASVFATPGTDLHSHLAIASAVISVYIIDFSVNVIQAMDRSLLVDVVSPAQQPAANAWAGRMFGFGAVFGYWIGGIDLVWWTRGLLGDEQLKVLTFFTSFFLCATHAITCSCVEERILISREDDEGKEAGGPLRALGEIWTTIKTLPRPIRQVFNVQFTGWIGWFPILFFSTTWIAETYVKTLPGADRATDLGSATEAVREAATKAGTHAMLWHSVVSLISSIIIPPLVRTDETSNSSAPTRRRMPESCVERDLPRWVGVAKALLPKVPFDWLSLPLLWAISNAIFAFLLFGGTWTAHSVFSASCVIAAAGFCWAVTNWAPFAILGELILSLDGDSGSESAQLDEFGQGSRSPIRLRDNSSRQRLDSLDGTDTSTESATLTLDAELPSYSGVRSPETKRSQASSPVPNRSTPPAQLDLAPKSPLPVDQSLGPAFTARSRSDTVETLSSFGSPRTARSAYFDATSSVEGDARSVTSGDGTPDYADSNGSHTPRLGTGEWSASAARGEFFSPSTPPRPANRKRESIASSSSDQSSIAFPPNHGVVGIDLFDAAARGPSGLGGPHGPGQWYGADPYAYHSGSTVHLPAMGLSPPRFQHRSRSRSSTPQGRDGSQSPKKNGGAARRSRSFERLSSAEAGRYSYDRSDKDASDQDDDLVVHSARGLHPYEDSYDTNGHSGLTPRIVVAGEDGDSLRDWSADEGTNTHGGDQTGVILGCHNVFLVLPQFLVSGFSSIIFALFAPHHSVLGHAAPVPAPASPSSSSSDATLAAIEAFTADDLDRRHLVLRGLAAFGKAFVEPRNHAVPRADPDDSLPGASAGWDALGLIFRLGGISAAVSAWVCYRMWREHVQADRRAKATARGYMIG</sequence>
<feature type="transmembrane region" description="Helical" evidence="7">
    <location>
        <begin position="70"/>
        <end position="93"/>
    </location>
</feature>
<feature type="region of interest" description="Disordered" evidence="6">
    <location>
        <begin position="466"/>
        <end position="664"/>
    </location>
</feature>
<evidence type="ECO:0000256" key="3">
    <source>
        <dbReference type="ARBA" id="ARBA00022692"/>
    </source>
</evidence>
<dbReference type="GO" id="GO:0005886">
    <property type="term" value="C:plasma membrane"/>
    <property type="evidence" value="ECO:0007669"/>
    <property type="project" value="TreeGrafter"/>
</dbReference>